<dbReference type="Gene3D" id="3.30.70.270">
    <property type="match status" value="1"/>
</dbReference>
<gene>
    <name evidence="1" type="ORF">CR513_36878</name>
</gene>
<dbReference type="SUPFAM" id="SSF56672">
    <property type="entry name" value="DNA/RNA polymerases"/>
    <property type="match status" value="1"/>
</dbReference>
<reference evidence="1" key="1">
    <citation type="submission" date="2018-05" db="EMBL/GenBank/DDBJ databases">
        <title>Draft genome of Mucuna pruriens seed.</title>
        <authorList>
            <person name="Nnadi N.E."/>
            <person name="Vos R."/>
            <person name="Hasami M.H."/>
            <person name="Devisetty U.K."/>
            <person name="Aguiy J.C."/>
        </authorList>
    </citation>
    <scope>NUCLEOTIDE SEQUENCE [LARGE SCALE GENOMIC DNA]</scope>
    <source>
        <strain evidence="1">JCA_2017</strain>
    </source>
</reference>
<comment type="caution">
    <text evidence="1">The sequence shown here is derived from an EMBL/GenBank/DDBJ whole genome shotgun (WGS) entry which is preliminary data.</text>
</comment>
<dbReference type="Proteomes" id="UP000257109">
    <property type="component" value="Unassembled WGS sequence"/>
</dbReference>
<dbReference type="PANTHER" id="PTHR24559:SF444">
    <property type="entry name" value="REVERSE TRANSCRIPTASE DOMAIN-CONTAINING PROTEIN"/>
    <property type="match status" value="1"/>
</dbReference>
<protein>
    <recommendedName>
        <fullName evidence="3">Retrovirus-related Pol polyprotein from transposon 17.6</fullName>
    </recommendedName>
</protein>
<accession>A0A371FWB3</accession>
<evidence type="ECO:0000313" key="1">
    <source>
        <dbReference type="EMBL" id="RDX82343.1"/>
    </source>
</evidence>
<dbReference type="STRING" id="157652.A0A371FWB3"/>
<proteinExistence type="predicted"/>
<organism evidence="1 2">
    <name type="scientific">Mucuna pruriens</name>
    <name type="common">Velvet bean</name>
    <name type="synonym">Dolichos pruriens</name>
    <dbReference type="NCBI Taxonomy" id="157652"/>
    <lineage>
        <taxon>Eukaryota</taxon>
        <taxon>Viridiplantae</taxon>
        <taxon>Streptophyta</taxon>
        <taxon>Embryophyta</taxon>
        <taxon>Tracheophyta</taxon>
        <taxon>Spermatophyta</taxon>
        <taxon>Magnoliopsida</taxon>
        <taxon>eudicotyledons</taxon>
        <taxon>Gunneridae</taxon>
        <taxon>Pentapetalae</taxon>
        <taxon>rosids</taxon>
        <taxon>fabids</taxon>
        <taxon>Fabales</taxon>
        <taxon>Fabaceae</taxon>
        <taxon>Papilionoideae</taxon>
        <taxon>50 kb inversion clade</taxon>
        <taxon>NPAAA clade</taxon>
        <taxon>indigoferoid/millettioid clade</taxon>
        <taxon>Phaseoleae</taxon>
        <taxon>Mucuna</taxon>
    </lineage>
</organism>
<evidence type="ECO:0008006" key="3">
    <source>
        <dbReference type="Google" id="ProtNLM"/>
    </source>
</evidence>
<evidence type="ECO:0000313" key="2">
    <source>
        <dbReference type="Proteomes" id="UP000257109"/>
    </source>
</evidence>
<dbReference type="InterPro" id="IPR053134">
    <property type="entry name" value="RNA-dir_DNA_polymerase"/>
</dbReference>
<name>A0A371FWB3_MUCPR</name>
<sequence length="128" mass="15096">MKSGMTVMKNQNDELVPTRRACIDYKKLNQATRKDHFPLLFFDQVLEKLIHIAPKDQYKITFTYPFGTFVYTRMHVEHFLRCMLSIFLDFVGGLRGAFERLKEYTIKVFMDDFTVYTNTFNACQGNLA</sequence>
<dbReference type="InterPro" id="IPR043128">
    <property type="entry name" value="Rev_trsase/Diguanyl_cyclase"/>
</dbReference>
<dbReference type="AlphaFoldDB" id="A0A371FWB3"/>
<dbReference type="EMBL" id="QJKJ01007658">
    <property type="protein sequence ID" value="RDX82343.1"/>
    <property type="molecule type" value="Genomic_DNA"/>
</dbReference>
<dbReference type="PANTHER" id="PTHR24559">
    <property type="entry name" value="TRANSPOSON TY3-I GAG-POL POLYPROTEIN"/>
    <property type="match status" value="1"/>
</dbReference>
<dbReference type="InterPro" id="IPR043502">
    <property type="entry name" value="DNA/RNA_pol_sf"/>
</dbReference>
<keyword evidence="2" id="KW-1185">Reference proteome</keyword>
<feature type="non-terminal residue" evidence="1">
    <location>
        <position position="1"/>
    </location>
</feature>